<accession>A0ABU5HIR7</accession>
<keyword evidence="3" id="KW-1185">Reference proteome</keyword>
<proteinExistence type="predicted"/>
<evidence type="ECO:0000313" key="3">
    <source>
        <dbReference type="Proteomes" id="UP001291309"/>
    </source>
</evidence>
<feature type="transmembrane region" description="Helical" evidence="1">
    <location>
        <begin position="359"/>
        <end position="379"/>
    </location>
</feature>
<keyword evidence="1" id="KW-1133">Transmembrane helix</keyword>
<sequence length="381" mass="41383">MSTAVPHVAVEEWEQKLKAEAHALIQQELTQEPGVSKPRTLSELQLLLDVAERIAPNRKKFIYHPMVLLVVVAVLVLVGMTCIRIQTTEIELSATMSGFDATLGRKYQLLRNNIEAASLTVTGASKLRLPDDAGRPLSLKPQGESGLTLMVNPEPEATMPSTTIKLRPFFLPANARFGLSVASARDLAIDIKHPEVLLQADFVGPVRLDALGFDSRSVLLNAAAGLSAWSGDDSRIDIQAAQTLDCIMCLPVPISHLAFDSTDEGFDGKERIVTPFSRIISGTLVLRDLGNKEVPLRLGTPVVLGIQDGELGPASIDSEGRISIVFHGNIDRLKIGSGNNTKNLMPSYLEWVAANQKLALIWGALAFIVALTISVWNWFRG</sequence>
<dbReference type="EMBL" id="JAXIVS010000023">
    <property type="protein sequence ID" value="MDY7232723.1"/>
    <property type="molecule type" value="Genomic_DNA"/>
</dbReference>
<keyword evidence="1" id="KW-0472">Membrane</keyword>
<protein>
    <submittedName>
        <fullName evidence="2">Uncharacterized protein</fullName>
    </submittedName>
</protein>
<name>A0ABU5HIR7_9BACT</name>
<evidence type="ECO:0000313" key="2">
    <source>
        <dbReference type="EMBL" id="MDY7232723.1"/>
    </source>
</evidence>
<dbReference type="Proteomes" id="UP001291309">
    <property type="component" value="Unassembled WGS sequence"/>
</dbReference>
<evidence type="ECO:0000256" key="1">
    <source>
        <dbReference type="SAM" id="Phobius"/>
    </source>
</evidence>
<reference evidence="2 3" key="1">
    <citation type="submission" date="2023-12" db="EMBL/GenBank/DDBJ databases">
        <title>the genome sequence of Hyalangium sp. s54d21.</title>
        <authorList>
            <person name="Zhang X."/>
        </authorList>
    </citation>
    <scope>NUCLEOTIDE SEQUENCE [LARGE SCALE GENOMIC DNA]</scope>
    <source>
        <strain evidence="3">s54d21</strain>
    </source>
</reference>
<gene>
    <name evidence="2" type="ORF">SYV04_40430</name>
</gene>
<feature type="transmembrane region" description="Helical" evidence="1">
    <location>
        <begin position="61"/>
        <end position="80"/>
    </location>
</feature>
<organism evidence="2 3">
    <name type="scientific">Hyalangium rubrum</name>
    <dbReference type="NCBI Taxonomy" id="3103134"/>
    <lineage>
        <taxon>Bacteria</taxon>
        <taxon>Pseudomonadati</taxon>
        <taxon>Myxococcota</taxon>
        <taxon>Myxococcia</taxon>
        <taxon>Myxococcales</taxon>
        <taxon>Cystobacterineae</taxon>
        <taxon>Archangiaceae</taxon>
        <taxon>Hyalangium</taxon>
    </lineage>
</organism>
<keyword evidence="1" id="KW-0812">Transmembrane</keyword>
<comment type="caution">
    <text evidence="2">The sequence shown here is derived from an EMBL/GenBank/DDBJ whole genome shotgun (WGS) entry which is preliminary data.</text>
</comment>